<organism evidence="2 3">
    <name type="scientific">Paraburkholderia dinghuensis</name>
    <dbReference type="NCBI Taxonomy" id="2305225"/>
    <lineage>
        <taxon>Bacteria</taxon>
        <taxon>Pseudomonadati</taxon>
        <taxon>Pseudomonadota</taxon>
        <taxon>Betaproteobacteria</taxon>
        <taxon>Burkholderiales</taxon>
        <taxon>Burkholderiaceae</taxon>
        <taxon>Paraburkholderia</taxon>
    </lineage>
</organism>
<reference evidence="2 3" key="1">
    <citation type="submission" date="2018-11" db="EMBL/GenBank/DDBJ databases">
        <title>Paraburkholderia sp. DHOA04, isolated from soil.</title>
        <authorList>
            <person name="Gao Z.-H."/>
            <person name="Qiu L.-H."/>
            <person name="Fu J.-C."/>
        </authorList>
    </citation>
    <scope>NUCLEOTIDE SEQUENCE [LARGE SCALE GENOMIC DNA]</scope>
    <source>
        <strain evidence="2 3">DHOA04</strain>
    </source>
</reference>
<feature type="signal peptide" evidence="1">
    <location>
        <begin position="1"/>
        <end position="21"/>
    </location>
</feature>
<proteinExistence type="predicted"/>
<keyword evidence="3" id="KW-1185">Reference proteome</keyword>
<evidence type="ECO:0000256" key="1">
    <source>
        <dbReference type="SAM" id="SignalP"/>
    </source>
</evidence>
<dbReference type="OrthoDB" id="6751304at2"/>
<name>A0A3N6Q9A6_9BURK</name>
<sequence length="449" mass="50286">MKICEALSLVCVALSMSCAHAANLTPLGADATASADGKVPAWAGADGIDRGWKYGQSRAEAWKYNGEKSIMTIDASNAAQYKDALTDGEMTLLKTIPGYKMEIYPTHRDCGVPDFVAKNTKANEGFAALEADGWGMKQAYTPGIPFPQPKTGAEVMWNAKLRYRGLAVDFPHVNTVLSPAPGGGQWINAESTQTLYYPWGVAGEHKTTDYPSIEFATYFAYTAPAALQGQSLIVKYFLDKPSSETYYYFPGQRRVRRMPSYAYDAPQIGFEGQYTMDEPLVFNGTLDRFDWKIVGKREAYIPYNSFGAYDFQTPLKKVTEDHYVNPDYRRYEMHRVWVVEATLKSGFRHIAPKRIFYVDEDSWTLLAAEDYDAQGKLFKYRESYLVPVYETGTCDATAFAQYNVSEGRYVFDMNPVGGGKDMHWITKPGSPKTTDAFYTQDNLSTISGQ</sequence>
<dbReference type="Proteomes" id="UP000272778">
    <property type="component" value="Unassembled WGS sequence"/>
</dbReference>
<dbReference type="EMBL" id="RQIS01000002">
    <property type="protein sequence ID" value="RQH09166.1"/>
    <property type="molecule type" value="Genomic_DNA"/>
</dbReference>
<dbReference type="PROSITE" id="PS51257">
    <property type="entry name" value="PROKAR_LIPOPROTEIN"/>
    <property type="match status" value="1"/>
</dbReference>
<evidence type="ECO:0000313" key="2">
    <source>
        <dbReference type="EMBL" id="RQH09166.1"/>
    </source>
</evidence>
<comment type="caution">
    <text evidence="2">The sequence shown here is derived from an EMBL/GenBank/DDBJ whole genome shotgun (WGS) entry which is preliminary data.</text>
</comment>
<accession>A0A3N6Q9A6</accession>
<dbReference type="CDD" id="cd16329">
    <property type="entry name" value="LolA_like"/>
    <property type="match status" value="1"/>
</dbReference>
<keyword evidence="1" id="KW-0732">Signal</keyword>
<protein>
    <submittedName>
        <fullName evidence="2">DUF1329 domain-containing protein</fullName>
    </submittedName>
</protein>
<dbReference type="Gene3D" id="2.50.20.10">
    <property type="entry name" value="Lipoprotein localisation LolA/LolB/LppX"/>
    <property type="match status" value="1"/>
</dbReference>
<dbReference type="Pfam" id="PF07044">
    <property type="entry name" value="DUF1329"/>
    <property type="match status" value="1"/>
</dbReference>
<feature type="chain" id="PRO_5017943725" evidence="1">
    <location>
        <begin position="22"/>
        <end position="449"/>
    </location>
</feature>
<dbReference type="AlphaFoldDB" id="A0A3N6Q9A6"/>
<evidence type="ECO:0000313" key="3">
    <source>
        <dbReference type="Proteomes" id="UP000272778"/>
    </source>
</evidence>
<gene>
    <name evidence="2" type="ORF">D1Y85_03725</name>
</gene>
<dbReference type="InterPro" id="IPR010752">
    <property type="entry name" value="DUF1329"/>
</dbReference>